<dbReference type="PATRIC" id="fig|1433287.3.peg.1792"/>
<organism evidence="1 2">
    <name type="scientific">Mannheimia varigena USDA-ARS-USMARC-1296</name>
    <dbReference type="NCBI Taxonomy" id="1433287"/>
    <lineage>
        <taxon>Bacteria</taxon>
        <taxon>Pseudomonadati</taxon>
        <taxon>Pseudomonadota</taxon>
        <taxon>Gammaproteobacteria</taxon>
        <taxon>Pasteurellales</taxon>
        <taxon>Pasteurellaceae</taxon>
        <taxon>Mannheimia</taxon>
    </lineage>
</organism>
<dbReference type="KEGG" id="mvi:X808_17960"/>
<dbReference type="HOGENOM" id="CLU_117499_0_0_6"/>
<evidence type="ECO:0008006" key="3">
    <source>
        <dbReference type="Google" id="ProtNLM"/>
    </source>
</evidence>
<evidence type="ECO:0000313" key="2">
    <source>
        <dbReference type="Proteomes" id="UP000066995"/>
    </source>
</evidence>
<keyword evidence="2" id="KW-1185">Reference proteome</keyword>
<gene>
    <name evidence="1" type="ORF">X808_17960</name>
</gene>
<dbReference type="Proteomes" id="UP000066995">
    <property type="component" value="Chromosome"/>
</dbReference>
<dbReference type="InterPro" id="IPR018880">
    <property type="entry name" value="Phage_P4_Ash"/>
</dbReference>
<sequence>MKTYNLYSRTNIDFVHHNFSESENLSNASKLLKAALLGYYAHAVAKSAAERGNSNNLYTADNSTPLNRAFFVRSLRTPKENALSVLLSMVGRNGQRLIVGCFPCIAVFHPVMLYRQAWKLAVVPNLIYTELSSMIYKFLLLGSQRLKITVHANNKAEALSRVQFASKPLLVARLRNASSPRFEGVQYV</sequence>
<dbReference type="eggNOG" id="ENOG5032WIS">
    <property type="taxonomic scope" value="Bacteria"/>
</dbReference>
<dbReference type="Pfam" id="PF10554">
    <property type="entry name" value="Phage_ASH"/>
    <property type="match status" value="1"/>
</dbReference>
<name>W0QCR5_9PAST</name>
<reference evidence="1 2" key="1">
    <citation type="submission" date="2013-12" db="EMBL/GenBank/DDBJ databases">
        <title>Annotation of the Mannheimia varigena USDA-ARS-USMARC-1296 complete genome.</title>
        <authorList>
            <person name="Harhay G.P."/>
            <person name="Clawson M.L."/>
            <person name="Murray R.W."/>
            <person name="Lubbers B.V."/>
            <person name="Heaton M.P."/>
            <person name="Chitko-Mckown C.G."/>
            <person name="Harhay D.M."/>
            <person name="Smith T.P.L."/>
        </authorList>
    </citation>
    <scope>NUCLEOTIDE SEQUENCE [LARGE SCALE GENOMIC DNA]</scope>
    <source>
        <strain evidence="1 2">USDA-ARS-USMARC-1296</strain>
    </source>
</reference>
<accession>W0QCR5</accession>
<dbReference type="RefSeq" id="WP_025218004.1">
    <property type="nucleotide sequence ID" value="NZ_CP006943.1"/>
</dbReference>
<dbReference type="STRING" id="1433287.X808_17960"/>
<proteinExistence type="predicted"/>
<protein>
    <recommendedName>
        <fullName evidence="3">Host cell division inhibitor Icd-like protein</fullName>
    </recommendedName>
</protein>
<evidence type="ECO:0000313" key="1">
    <source>
        <dbReference type="EMBL" id="AHG76316.1"/>
    </source>
</evidence>
<dbReference type="OrthoDB" id="5675328at2"/>
<dbReference type="EMBL" id="CP006943">
    <property type="protein sequence ID" value="AHG76316.1"/>
    <property type="molecule type" value="Genomic_DNA"/>
</dbReference>
<dbReference type="AlphaFoldDB" id="W0QCR5"/>